<reference evidence="12 14" key="1">
    <citation type="submission" date="2018-08" db="EMBL/GenBank/DDBJ databases">
        <title>Proposal of Muricauda 72 sp.nov. and Muricauda NH166 sp.nov., isolated from seawater.</title>
        <authorList>
            <person name="Cheng H."/>
            <person name="Wu Y.-H."/>
            <person name="Guo L.-L."/>
            <person name="Xu X.-W."/>
        </authorList>
    </citation>
    <scope>NUCLEOTIDE SEQUENCE [LARGE SCALE GENOMIC DNA]</scope>
    <source>
        <strain evidence="12 14">72</strain>
    </source>
</reference>
<evidence type="ECO:0000256" key="2">
    <source>
        <dbReference type="ARBA" id="ARBA00006214"/>
    </source>
</evidence>
<dbReference type="InterPro" id="IPR038354">
    <property type="entry name" value="VKOR_sf"/>
</dbReference>
<keyword evidence="3 10" id="KW-0812">Transmembrane</keyword>
<gene>
    <name evidence="12" type="ORF">D2V05_19400</name>
    <name evidence="13" type="ORF">FQ017_19240</name>
</gene>
<dbReference type="Pfam" id="PF13462">
    <property type="entry name" value="Thioredoxin_4"/>
    <property type="match status" value="1"/>
</dbReference>
<evidence type="ECO:0000313" key="15">
    <source>
        <dbReference type="Proteomes" id="UP000321621"/>
    </source>
</evidence>
<feature type="domain" description="Vitamin K epoxide reductase" evidence="11">
    <location>
        <begin position="156"/>
        <end position="292"/>
    </location>
</feature>
<accession>A0A3A1NDY9</accession>
<organism evidence="12 14">
    <name type="scientific">Flagellimonas pelagia</name>
    <dbReference type="NCBI Taxonomy" id="2306998"/>
    <lineage>
        <taxon>Bacteria</taxon>
        <taxon>Pseudomonadati</taxon>
        <taxon>Bacteroidota</taxon>
        <taxon>Flavobacteriia</taxon>
        <taxon>Flavobacteriales</taxon>
        <taxon>Flavobacteriaceae</taxon>
        <taxon>Flagellimonas</taxon>
    </lineage>
</organism>
<dbReference type="InterPro" id="IPR012336">
    <property type="entry name" value="Thioredoxin-like_fold"/>
</dbReference>
<evidence type="ECO:0000313" key="13">
    <source>
        <dbReference type="EMBL" id="TXJ91140.1"/>
    </source>
</evidence>
<keyword evidence="9" id="KW-0676">Redox-active center</keyword>
<keyword evidence="8" id="KW-1015">Disulfide bond</keyword>
<dbReference type="GO" id="GO:0048038">
    <property type="term" value="F:quinone binding"/>
    <property type="evidence" value="ECO:0007669"/>
    <property type="project" value="UniProtKB-KW"/>
</dbReference>
<dbReference type="SUPFAM" id="SSF52833">
    <property type="entry name" value="Thioredoxin-like"/>
    <property type="match status" value="1"/>
</dbReference>
<dbReference type="AlphaFoldDB" id="A0A3A1NDY9"/>
<feature type="transmembrane region" description="Helical" evidence="10">
    <location>
        <begin position="160"/>
        <end position="178"/>
    </location>
</feature>
<feature type="transmembrane region" description="Helical" evidence="10">
    <location>
        <begin position="215"/>
        <end position="235"/>
    </location>
</feature>
<feature type="transmembrane region" description="Helical" evidence="10">
    <location>
        <begin position="241"/>
        <end position="262"/>
    </location>
</feature>
<protein>
    <recommendedName>
        <fullName evidence="11">Vitamin K epoxide reductase domain-containing protein</fullName>
    </recommendedName>
</protein>
<evidence type="ECO:0000313" key="12">
    <source>
        <dbReference type="EMBL" id="RIV42252.1"/>
    </source>
</evidence>
<keyword evidence="7 10" id="KW-0472">Membrane</keyword>
<evidence type="ECO:0000313" key="14">
    <source>
        <dbReference type="Proteomes" id="UP000266691"/>
    </source>
</evidence>
<evidence type="ECO:0000256" key="1">
    <source>
        <dbReference type="ARBA" id="ARBA00004141"/>
    </source>
</evidence>
<dbReference type="EMBL" id="QXFI01000036">
    <property type="protein sequence ID" value="RIV42252.1"/>
    <property type="molecule type" value="Genomic_DNA"/>
</dbReference>
<dbReference type="CDD" id="cd12921">
    <property type="entry name" value="VKOR_4"/>
    <property type="match status" value="1"/>
</dbReference>
<comment type="subcellular location">
    <subcellularLocation>
        <location evidence="1">Membrane</location>
        <topology evidence="1">Multi-pass membrane protein</topology>
    </subcellularLocation>
</comment>
<dbReference type="InterPro" id="IPR012932">
    <property type="entry name" value="VKOR"/>
</dbReference>
<evidence type="ECO:0000256" key="8">
    <source>
        <dbReference type="ARBA" id="ARBA00023157"/>
    </source>
</evidence>
<evidence type="ECO:0000256" key="5">
    <source>
        <dbReference type="ARBA" id="ARBA00022989"/>
    </source>
</evidence>
<keyword evidence="15" id="KW-1185">Reference proteome</keyword>
<comment type="caution">
    <text evidence="12">The sequence shown here is derived from an EMBL/GenBank/DDBJ whole genome shotgun (WGS) entry which is preliminary data.</text>
</comment>
<evidence type="ECO:0000259" key="11">
    <source>
        <dbReference type="SMART" id="SM00756"/>
    </source>
</evidence>
<evidence type="ECO:0000256" key="6">
    <source>
        <dbReference type="ARBA" id="ARBA00023002"/>
    </source>
</evidence>
<keyword evidence="6" id="KW-0560">Oxidoreductase</keyword>
<evidence type="ECO:0000256" key="4">
    <source>
        <dbReference type="ARBA" id="ARBA00022719"/>
    </source>
</evidence>
<dbReference type="Pfam" id="PF07884">
    <property type="entry name" value="VKOR"/>
    <property type="match status" value="1"/>
</dbReference>
<dbReference type="Proteomes" id="UP000321621">
    <property type="component" value="Unassembled WGS sequence"/>
</dbReference>
<dbReference type="OrthoDB" id="1100563at2"/>
<name>A0A3A1NDY9_9FLAO</name>
<evidence type="ECO:0000256" key="9">
    <source>
        <dbReference type="ARBA" id="ARBA00023284"/>
    </source>
</evidence>
<comment type="similarity">
    <text evidence="2">Belongs to the VKOR family.</text>
</comment>
<feature type="transmembrane region" description="Helical" evidence="10">
    <location>
        <begin position="274"/>
        <end position="291"/>
    </location>
</feature>
<dbReference type="EMBL" id="VNWK01000036">
    <property type="protein sequence ID" value="TXJ91140.1"/>
    <property type="molecule type" value="Genomic_DNA"/>
</dbReference>
<proteinExistence type="inferred from homology"/>
<reference evidence="13 15" key="2">
    <citation type="submission" date="2019-07" db="EMBL/GenBank/DDBJ databases">
        <title>Draft genome of two Muricauda strains isolated from deep sea.</title>
        <authorList>
            <person name="Sun C."/>
        </authorList>
    </citation>
    <scope>NUCLEOTIDE SEQUENCE [LARGE SCALE GENOMIC DNA]</scope>
    <source>
        <strain evidence="13 15">72</strain>
    </source>
</reference>
<sequence length="539" mass="61667">MKNSVYTLLQAFLKREKYRINSDELQFQLLSHPSYPSLHSITGVLHHFNIEGIALELPCDVDILAQLPDNFIALSKEEQYMLVKKTDDKFNLVLEDGKKYNLTDEEFLATWDGVLLGIESPDMEEEKNITIGRIPNYILLLTVLLLLTASFIYAGPTTFMMAHFILGVIGLGISILILKHELGYNSKALDKICNASKMTSCDAVLQSKGARILGLLKLSDLSIVYFSGITIAWFLNPVLEIGSTTMVMMTILSLPATIYSLYYQYYGVKKWCPLCLAIVGVLWMQAISIVLNRDLFNFHVNGFAVLSFCLLMASSIWMPVRSLLLDNQSLKKIKIDHYRFKRNFDVFTFLLNGSKGMDTTIPKRGEKEEIVMGDKDSPLELLLLTNPECFYCKSAHLDMEEITNKYPNGIRLVIRFNVNAKNLDQIGPSVCCRLLELYNEDHLNVLIEALGEAYSENANLESWLKKWGEPKDIQTYGQILMQQQEWCFENSIHFTPALLINGKEYPSEYKREDLLFFMEDLMELTENRSVKEMEFVQTN</sequence>
<dbReference type="SMART" id="SM00756">
    <property type="entry name" value="VKc"/>
    <property type="match status" value="1"/>
</dbReference>
<dbReference type="GO" id="GO:0016020">
    <property type="term" value="C:membrane"/>
    <property type="evidence" value="ECO:0007669"/>
    <property type="project" value="UniProtKB-SubCell"/>
</dbReference>
<evidence type="ECO:0000256" key="10">
    <source>
        <dbReference type="SAM" id="Phobius"/>
    </source>
</evidence>
<feature type="transmembrane region" description="Helical" evidence="10">
    <location>
        <begin position="137"/>
        <end position="154"/>
    </location>
</feature>
<dbReference type="RefSeq" id="WP_119649328.1">
    <property type="nucleotide sequence ID" value="NZ_QXFI01000036.1"/>
</dbReference>
<dbReference type="GO" id="GO:0016491">
    <property type="term" value="F:oxidoreductase activity"/>
    <property type="evidence" value="ECO:0007669"/>
    <property type="project" value="UniProtKB-KW"/>
</dbReference>
<dbReference type="Gene3D" id="3.40.30.10">
    <property type="entry name" value="Glutaredoxin"/>
    <property type="match status" value="1"/>
</dbReference>
<feature type="transmembrane region" description="Helical" evidence="10">
    <location>
        <begin position="303"/>
        <end position="324"/>
    </location>
</feature>
<dbReference type="Proteomes" id="UP000266691">
    <property type="component" value="Unassembled WGS sequence"/>
</dbReference>
<evidence type="ECO:0000256" key="7">
    <source>
        <dbReference type="ARBA" id="ARBA00023136"/>
    </source>
</evidence>
<keyword evidence="5 10" id="KW-1133">Transmembrane helix</keyword>
<evidence type="ECO:0000256" key="3">
    <source>
        <dbReference type="ARBA" id="ARBA00022692"/>
    </source>
</evidence>
<dbReference type="Gene3D" id="1.20.1440.130">
    <property type="entry name" value="VKOR domain"/>
    <property type="match status" value="1"/>
</dbReference>
<dbReference type="InterPro" id="IPR036249">
    <property type="entry name" value="Thioredoxin-like_sf"/>
</dbReference>
<keyword evidence="4" id="KW-0874">Quinone</keyword>